<dbReference type="Proteomes" id="UP000530424">
    <property type="component" value="Unassembled WGS sequence"/>
</dbReference>
<keyword evidence="2" id="KW-1185">Reference proteome</keyword>
<protein>
    <submittedName>
        <fullName evidence="1">Putative membrane protein</fullName>
    </submittedName>
</protein>
<reference evidence="1 2" key="1">
    <citation type="submission" date="2020-07" db="EMBL/GenBank/DDBJ databases">
        <title>Sequencing the genomes of 1000 actinobacteria strains.</title>
        <authorList>
            <person name="Klenk H.-P."/>
        </authorList>
    </citation>
    <scope>NUCLEOTIDE SEQUENCE [LARGE SCALE GENOMIC DNA]</scope>
    <source>
        <strain evidence="1 2">DSM 103833</strain>
    </source>
</reference>
<comment type="caution">
    <text evidence="1">The sequence shown here is derived from an EMBL/GenBank/DDBJ whole genome shotgun (WGS) entry which is preliminary data.</text>
</comment>
<evidence type="ECO:0000313" key="1">
    <source>
        <dbReference type="EMBL" id="NYJ00342.1"/>
    </source>
</evidence>
<organism evidence="1 2">
    <name type="scientific">Nocardioides thalensis</name>
    <dbReference type="NCBI Taxonomy" id="1914755"/>
    <lineage>
        <taxon>Bacteria</taxon>
        <taxon>Bacillati</taxon>
        <taxon>Actinomycetota</taxon>
        <taxon>Actinomycetes</taxon>
        <taxon>Propionibacteriales</taxon>
        <taxon>Nocardioidaceae</taxon>
        <taxon>Nocardioides</taxon>
    </lineage>
</organism>
<gene>
    <name evidence="1" type="ORF">HNR19_001040</name>
</gene>
<dbReference type="RefSeq" id="WP_179666946.1">
    <property type="nucleotide sequence ID" value="NZ_JACCFP010000001.1"/>
</dbReference>
<dbReference type="AlphaFoldDB" id="A0A853C0T6"/>
<dbReference type="EMBL" id="JACCFP010000001">
    <property type="protein sequence ID" value="NYJ00342.1"/>
    <property type="molecule type" value="Genomic_DNA"/>
</dbReference>
<proteinExistence type="predicted"/>
<accession>A0A853C0T6</accession>
<name>A0A853C0T6_9ACTN</name>
<evidence type="ECO:0000313" key="2">
    <source>
        <dbReference type="Proteomes" id="UP000530424"/>
    </source>
</evidence>
<sequence>MALRWPWRTGMVVIALCLLGSGDWSAAVAAVVAFLSAEVVFDAVL</sequence>